<protein>
    <recommendedName>
        <fullName evidence="4">J domain-containing protein</fullName>
    </recommendedName>
</protein>
<dbReference type="GeneID" id="5895648"/>
<gene>
    <name evidence="2" type="ORF">MONBRDRAFT_12482</name>
</gene>
<dbReference type="InterPro" id="IPR052423">
    <property type="entry name" value="EMIR"/>
</dbReference>
<dbReference type="InterPro" id="IPR036869">
    <property type="entry name" value="J_dom_sf"/>
</dbReference>
<keyword evidence="3" id="KW-1185">Reference proteome</keyword>
<evidence type="ECO:0008006" key="4">
    <source>
        <dbReference type="Google" id="ProtNLM"/>
    </source>
</evidence>
<dbReference type="EMBL" id="CH991581">
    <property type="protein sequence ID" value="EDQ84771.1"/>
    <property type="molecule type" value="Genomic_DNA"/>
</dbReference>
<dbReference type="InParanoid" id="A9VCE5"/>
<dbReference type="PANTHER" id="PTHR44094:SF8">
    <property type="entry name" value="DNAJ HEAT SHOCK N-TERMINAL DOMAIN-CONTAINING PROTEIN-RELATED"/>
    <property type="match status" value="1"/>
</dbReference>
<evidence type="ECO:0000313" key="2">
    <source>
        <dbReference type="EMBL" id="EDQ84771.1"/>
    </source>
</evidence>
<sequence length="501" mass="56175">MLLPILSVLAPQAFTQAYLLCLAVEYPGTALLAFSLATLMRHKLHATAIRKRAAPYERNRNAREALENLCKSAHDGDRAPEDHCGLHRRLGVASDATAAEIECAYNRCLQDVEGQPQEREALDLAHQILTDPVLRQAYDQPEETLRQAQSECVIDASRVVVDIFGLHLFAEHCGAPMFLLVDQARSSPCPQWEVEVALMERTLDVKQRLLNRLDKLVELQTLEKTEGSESAPRTDAREAVLADARHLVQAPYGPPLLQLLASIYRSGAEASGLSPSAWRAKLGNYFAARARECDSEKALESLVAFNEHRERTLILRQRGREYAQRIHTRKLRLDGDDRDEVDEDQEDDFVEVFYHLPVDADTRQNAATAAVASHPDGTNTALTRAPSDSASWQAQDSLDEPLLDDEEREQLDAQAREAIVNVLWYDVTSDMAELLHKVIKQILTEDDSRQESRADALRLMADVFDEVAGSVEYTAQHAHARLLNLDWALAKRTEIRAEHST</sequence>
<proteinExistence type="predicted"/>
<feature type="compositionally biased region" description="Polar residues" evidence="1">
    <location>
        <begin position="376"/>
        <end position="396"/>
    </location>
</feature>
<dbReference type="SUPFAM" id="SSF46565">
    <property type="entry name" value="Chaperone J-domain"/>
    <property type="match status" value="1"/>
</dbReference>
<dbReference type="AlphaFoldDB" id="A9VCE5"/>
<evidence type="ECO:0000256" key="1">
    <source>
        <dbReference type="SAM" id="MobiDB-lite"/>
    </source>
</evidence>
<dbReference type="KEGG" id="mbr:MONBRDRAFT_12482"/>
<name>A9VCE5_MONBE</name>
<reference evidence="2 3" key="1">
    <citation type="journal article" date="2008" name="Nature">
        <title>The genome of the choanoflagellate Monosiga brevicollis and the origin of metazoans.</title>
        <authorList>
            <consortium name="JGI Sequencing"/>
            <person name="King N."/>
            <person name="Westbrook M.J."/>
            <person name="Young S.L."/>
            <person name="Kuo A."/>
            <person name="Abedin M."/>
            <person name="Chapman J."/>
            <person name="Fairclough S."/>
            <person name="Hellsten U."/>
            <person name="Isogai Y."/>
            <person name="Letunic I."/>
            <person name="Marr M."/>
            <person name="Pincus D."/>
            <person name="Putnam N."/>
            <person name="Rokas A."/>
            <person name="Wright K.J."/>
            <person name="Zuzow R."/>
            <person name="Dirks W."/>
            <person name="Good M."/>
            <person name="Goodstein D."/>
            <person name="Lemons D."/>
            <person name="Li W."/>
            <person name="Lyons J.B."/>
            <person name="Morris A."/>
            <person name="Nichols S."/>
            <person name="Richter D.J."/>
            <person name="Salamov A."/>
            <person name="Bork P."/>
            <person name="Lim W.A."/>
            <person name="Manning G."/>
            <person name="Miller W.T."/>
            <person name="McGinnis W."/>
            <person name="Shapiro H."/>
            <person name="Tjian R."/>
            <person name="Grigoriev I.V."/>
            <person name="Rokhsar D."/>
        </authorList>
    </citation>
    <scope>NUCLEOTIDE SEQUENCE [LARGE SCALE GENOMIC DNA]</scope>
    <source>
        <strain evidence="3">MX1 / ATCC 50154</strain>
    </source>
</reference>
<dbReference type="STRING" id="81824.A9VCE5"/>
<dbReference type="PANTHER" id="PTHR44094">
    <property type="entry name" value="DNAJ HEAT SHOCK N-TERMINAL DOMAIN-CONTAINING PROTEIN"/>
    <property type="match status" value="1"/>
</dbReference>
<evidence type="ECO:0000313" key="3">
    <source>
        <dbReference type="Proteomes" id="UP000001357"/>
    </source>
</evidence>
<dbReference type="RefSeq" id="XP_001750421.1">
    <property type="nucleotide sequence ID" value="XM_001750369.1"/>
</dbReference>
<feature type="region of interest" description="Disordered" evidence="1">
    <location>
        <begin position="371"/>
        <end position="397"/>
    </location>
</feature>
<dbReference type="Proteomes" id="UP000001357">
    <property type="component" value="Unassembled WGS sequence"/>
</dbReference>
<organism evidence="2 3">
    <name type="scientific">Monosiga brevicollis</name>
    <name type="common">Choanoflagellate</name>
    <dbReference type="NCBI Taxonomy" id="81824"/>
    <lineage>
        <taxon>Eukaryota</taxon>
        <taxon>Choanoflagellata</taxon>
        <taxon>Craspedida</taxon>
        <taxon>Salpingoecidae</taxon>
        <taxon>Monosiga</taxon>
    </lineage>
</organism>
<accession>A9VCE5</accession>